<gene>
    <name evidence="1" type="ORF">ACFOSE_00290</name>
</gene>
<reference evidence="2" key="1">
    <citation type="journal article" date="2019" name="Int. J. Syst. Evol. Microbiol.">
        <title>The Global Catalogue of Microorganisms (GCM) 10K type strain sequencing project: providing services to taxonomists for standard genome sequencing and annotation.</title>
        <authorList>
            <consortium name="The Broad Institute Genomics Platform"/>
            <consortium name="The Broad Institute Genome Sequencing Center for Infectious Disease"/>
            <person name="Wu L."/>
            <person name="Ma J."/>
        </authorList>
    </citation>
    <scope>NUCLEOTIDE SEQUENCE [LARGE SCALE GENOMIC DNA]</scope>
    <source>
        <strain evidence="2">CCUG 58728</strain>
    </source>
</reference>
<proteinExistence type="predicted"/>
<sequence length="87" mass="10041">MAGDVFSQLGGVLEGLAYAYRFSGKIERNYHLVFQERGRADDLLEEAKEAVQARKRQVIEEQGVIYTQRQKLTAEIEDLEEEIRKIP</sequence>
<evidence type="ECO:0000313" key="2">
    <source>
        <dbReference type="Proteomes" id="UP001595901"/>
    </source>
</evidence>
<dbReference type="RefSeq" id="WP_380429032.1">
    <property type="nucleotide sequence ID" value="NZ_JBHSAC010000001.1"/>
</dbReference>
<accession>A0ABV8CYY7</accession>
<protein>
    <submittedName>
        <fullName evidence="1">Uncharacterized protein</fullName>
    </submittedName>
</protein>
<dbReference type="EMBL" id="JBHSAC010000001">
    <property type="protein sequence ID" value="MFC3931268.1"/>
    <property type="molecule type" value="Genomic_DNA"/>
</dbReference>
<evidence type="ECO:0000313" key="1">
    <source>
        <dbReference type="EMBL" id="MFC3931268.1"/>
    </source>
</evidence>
<dbReference type="Proteomes" id="UP001595901">
    <property type="component" value="Unassembled WGS sequence"/>
</dbReference>
<keyword evidence="2" id="KW-1185">Reference proteome</keyword>
<organism evidence="1 2">
    <name type="scientific">Streptococcus dentapri</name>
    <dbReference type="NCBI Taxonomy" id="573564"/>
    <lineage>
        <taxon>Bacteria</taxon>
        <taxon>Bacillati</taxon>
        <taxon>Bacillota</taxon>
        <taxon>Bacilli</taxon>
        <taxon>Lactobacillales</taxon>
        <taxon>Streptococcaceae</taxon>
        <taxon>Streptococcus</taxon>
    </lineage>
</organism>
<comment type="caution">
    <text evidence="1">The sequence shown here is derived from an EMBL/GenBank/DDBJ whole genome shotgun (WGS) entry which is preliminary data.</text>
</comment>
<name>A0ABV8CYY7_9STRE</name>